<dbReference type="Proteomes" id="UP000732193">
    <property type="component" value="Unassembled WGS sequence"/>
</dbReference>
<dbReference type="InterPro" id="IPR029068">
    <property type="entry name" value="Glyas_Bleomycin-R_OHBP_Dase"/>
</dbReference>
<protein>
    <submittedName>
        <fullName evidence="2">VOC family protein</fullName>
    </submittedName>
</protein>
<dbReference type="RefSeq" id="WP_203242352.1">
    <property type="nucleotide sequence ID" value="NZ_JAFBRH010000002.1"/>
</dbReference>
<proteinExistence type="predicted"/>
<organism evidence="2 3">
    <name type="scientific">Sulfitobacter geojensis</name>
    <dbReference type="NCBI Taxonomy" id="1342299"/>
    <lineage>
        <taxon>Bacteria</taxon>
        <taxon>Pseudomonadati</taxon>
        <taxon>Pseudomonadota</taxon>
        <taxon>Alphaproteobacteria</taxon>
        <taxon>Rhodobacterales</taxon>
        <taxon>Roseobacteraceae</taxon>
        <taxon>Sulfitobacter</taxon>
    </lineage>
</organism>
<dbReference type="PROSITE" id="PS51819">
    <property type="entry name" value="VOC"/>
    <property type="match status" value="1"/>
</dbReference>
<dbReference type="AlphaFoldDB" id="A0AAE3B6M1"/>
<dbReference type="InterPro" id="IPR004360">
    <property type="entry name" value="Glyas_Fos-R_dOase_dom"/>
</dbReference>
<name>A0AAE3B6M1_9RHOB</name>
<sequence length="121" mass="13482">MSAQLGHIIIYTKQLDAIADFYVTHFGFDLQRLDGDRIVELVSRGAGANILLHPMPEKRKEGQTLLKLVFDVKDVDDFCRQSKERGLEFGPVHRADGYSFANTKDPAKNSISVSSRAFAGL</sequence>
<evidence type="ECO:0000259" key="1">
    <source>
        <dbReference type="PROSITE" id="PS51819"/>
    </source>
</evidence>
<reference evidence="2 3" key="1">
    <citation type="submission" date="2021-01" db="EMBL/GenBank/DDBJ databases">
        <title>Diatom-associated Roseobacters Show Island Model of Population Structure.</title>
        <authorList>
            <person name="Qu L."/>
            <person name="Feng X."/>
            <person name="Chen Y."/>
            <person name="Li L."/>
            <person name="Wang X."/>
            <person name="Hu Z."/>
            <person name="Wang H."/>
            <person name="Luo H."/>
        </authorList>
    </citation>
    <scope>NUCLEOTIDE SEQUENCE [LARGE SCALE GENOMIC DNA]</scope>
    <source>
        <strain evidence="2 3">TR60-84</strain>
    </source>
</reference>
<dbReference type="EMBL" id="JAFBRM010000002">
    <property type="protein sequence ID" value="MBM1714179.1"/>
    <property type="molecule type" value="Genomic_DNA"/>
</dbReference>
<dbReference type="InterPro" id="IPR037523">
    <property type="entry name" value="VOC_core"/>
</dbReference>
<evidence type="ECO:0000313" key="2">
    <source>
        <dbReference type="EMBL" id="MBM1714179.1"/>
    </source>
</evidence>
<comment type="caution">
    <text evidence="2">The sequence shown here is derived from an EMBL/GenBank/DDBJ whole genome shotgun (WGS) entry which is preliminary data.</text>
</comment>
<feature type="domain" description="VOC" evidence="1">
    <location>
        <begin position="4"/>
        <end position="116"/>
    </location>
</feature>
<dbReference type="SUPFAM" id="SSF54593">
    <property type="entry name" value="Glyoxalase/Bleomycin resistance protein/Dihydroxybiphenyl dioxygenase"/>
    <property type="match status" value="1"/>
</dbReference>
<evidence type="ECO:0000313" key="3">
    <source>
        <dbReference type="Proteomes" id="UP000732193"/>
    </source>
</evidence>
<dbReference type="Pfam" id="PF00903">
    <property type="entry name" value="Glyoxalase"/>
    <property type="match status" value="1"/>
</dbReference>
<dbReference type="Gene3D" id="3.10.180.10">
    <property type="entry name" value="2,3-Dihydroxybiphenyl 1,2-Dioxygenase, domain 1"/>
    <property type="match status" value="1"/>
</dbReference>
<accession>A0AAE3B6M1</accession>
<gene>
    <name evidence="2" type="ORF">JQV55_11425</name>
</gene>
<keyword evidence="3" id="KW-1185">Reference proteome</keyword>